<feature type="transmembrane region" description="Helical" evidence="1">
    <location>
        <begin position="29"/>
        <end position="48"/>
    </location>
</feature>
<dbReference type="RefSeq" id="WP_151049718.1">
    <property type="nucleotide sequence ID" value="NZ_CP031700.1"/>
</dbReference>
<keyword evidence="1" id="KW-1133">Transmembrane helix</keyword>
<dbReference type="EMBL" id="CP031700">
    <property type="protein sequence ID" value="QEY25427.1"/>
    <property type="molecule type" value="Genomic_DNA"/>
</dbReference>
<protein>
    <submittedName>
        <fullName evidence="2">Uncharacterized protein</fullName>
    </submittedName>
</protein>
<proteinExistence type="predicted"/>
<sequence length="67" mass="8133">MWYIIVVGYLFVTILFSAAQPSIPRALIYFVFWSVLPSLFTFWAVKIWRRNRRMKRHEQQINRNKAG</sequence>
<keyword evidence="1" id="KW-0812">Transmembrane</keyword>
<evidence type="ECO:0000313" key="2">
    <source>
        <dbReference type="EMBL" id="QEY25427.1"/>
    </source>
</evidence>
<evidence type="ECO:0000313" key="3">
    <source>
        <dbReference type="Proteomes" id="UP000325713"/>
    </source>
</evidence>
<dbReference type="Proteomes" id="UP000325713">
    <property type="component" value="Chromosome"/>
</dbReference>
<keyword evidence="3" id="KW-1185">Reference proteome</keyword>
<reference evidence="2 3" key="1">
    <citation type="submission" date="2018-08" db="EMBL/GenBank/DDBJ databases">
        <title>Neisseria zalophi ATCC BAA-2455 complete genome.</title>
        <authorList>
            <person name="Veseli I.A."/>
            <person name="Buttler R."/>
            <person name="Mascarenhas dos Santos A.C."/>
            <person name="Pombert J.-F."/>
        </authorList>
    </citation>
    <scope>NUCLEOTIDE SEQUENCE [LARGE SCALE GENOMIC DNA]</scope>
    <source>
        <strain evidence="2 3">ATCC BAA-2455</strain>
    </source>
</reference>
<dbReference type="OrthoDB" id="8605980at2"/>
<evidence type="ECO:0000256" key="1">
    <source>
        <dbReference type="SAM" id="Phobius"/>
    </source>
</evidence>
<name>A0A5J6PX52_9NEIS</name>
<keyword evidence="1" id="KW-0472">Membrane</keyword>
<accession>A0A5J6PX52</accession>
<dbReference type="KEGG" id="nzl:D0T92_01975"/>
<dbReference type="AlphaFoldDB" id="A0A5J6PX52"/>
<organism evidence="2 3">
    <name type="scientific">Neisseria zalophi</name>
    <dbReference type="NCBI Taxonomy" id="640030"/>
    <lineage>
        <taxon>Bacteria</taxon>
        <taxon>Pseudomonadati</taxon>
        <taxon>Pseudomonadota</taxon>
        <taxon>Betaproteobacteria</taxon>
        <taxon>Neisseriales</taxon>
        <taxon>Neisseriaceae</taxon>
        <taxon>Neisseria</taxon>
    </lineage>
</organism>
<gene>
    <name evidence="2" type="ORF">D0T92_01975</name>
</gene>